<evidence type="ECO:0000313" key="1">
    <source>
        <dbReference type="EMBL" id="KAJ9051482.1"/>
    </source>
</evidence>
<keyword evidence="2" id="KW-1185">Reference proteome</keyword>
<dbReference type="Proteomes" id="UP001165960">
    <property type="component" value="Unassembled WGS sequence"/>
</dbReference>
<name>A0ACC2RN30_9FUNG</name>
<proteinExistence type="predicted"/>
<accession>A0ACC2RN30</accession>
<comment type="caution">
    <text evidence="1">The sequence shown here is derived from an EMBL/GenBank/DDBJ whole genome shotgun (WGS) entry which is preliminary data.</text>
</comment>
<sequence length="268" mass="28811">MYPLPLSYWPFALVLLSLSYVVDSSSSIFNGKGFHTPSYLFVVGLRDKLNPAVIFCSGSLLSANIVLTAGHCIYNYYPQDILVVQHSNEGTSETSVVSLFTHPKFHAGSREMSNDVGLLLLQEEPSKSSDIFPEIDGENLSLKIDLGLTIAGWGAFEDGGASASTLQYADVQVLSFSKCQKTMGTLYQLSRIGSFCAGDLYGLYDACQGDSGGPALATVSYQNKSKLIQVGIVSLGGTCGLSNTAAVYTRVFQYKEWIGSISKIHPPA</sequence>
<protein>
    <submittedName>
        <fullName evidence="1">Uncharacterized protein</fullName>
    </submittedName>
</protein>
<organism evidence="1 2">
    <name type="scientific">Entomophthora muscae</name>
    <dbReference type="NCBI Taxonomy" id="34485"/>
    <lineage>
        <taxon>Eukaryota</taxon>
        <taxon>Fungi</taxon>
        <taxon>Fungi incertae sedis</taxon>
        <taxon>Zoopagomycota</taxon>
        <taxon>Entomophthoromycotina</taxon>
        <taxon>Entomophthoromycetes</taxon>
        <taxon>Entomophthorales</taxon>
        <taxon>Entomophthoraceae</taxon>
        <taxon>Entomophthora</taxon>
    </lineage>
</organism>
<dbReference type="EMBL" id="QTSX02007110">
    <property type="protein sequence ID" value="KAJ9051482.1"/>
    <property type="molecule type" value="Genomic_DNA"/>
</dbReference>
<gene>
    <name evidence="1" type="ORF">DSO57_1004219</name>
</gene>
<evidence type="ECO:0000313" key="2">
    <source>
        <dbReference type="Proteomes" id="UP001165960"/>
    </source>
</evidence>
<reference evidence="1" key="1">
    <citation type="submission" date="2022-04" db="EMBL/GenBank/DDBJ databases">
        <title>Genome of the entomopathogenic fungus Entomophthora muscae.</title>
        <authorList>
            <person name="Elya C."/>
            <person name="Lovett B.R."/>
            <person name="Lee E."/>
            <person name="Macias A.M."/>
            <person name="Hajek A.E."/>
            <person name="De Bivort B.L."/>
            <person name="Kasson M.T."/>
            <person name="De Fine Licht H.H."/>
            <person name="Stajich J.E."/>
        </authorList>
    </citation>
    <scope>NUCLEOTIDE SEQUENCE</scope>
    <source>
        <strain evidence="1">Berkeley</strain>
    </source>
</reference>